<dbReference type="EMBL" id="JBGXBU010000001">
    <property type="protein sequence ID" value="MFM4891941.1"/>
    <property type="molecule type" value="Genomic_DNA"/>
</dbReference>
<evidence type="ECO:0000313" key="2">
    <source>
        <dbReference type="Proteomes" id="UP001630969"/>
    </source>
</evidence>
<comment type="caution">
    <text evidence="1">The sequence shown here is derived from an EMBL/GenBank/DDBJ whole genome shotgun (WGS) entry which is preliminary data.</text>
</comment>
<dbReference type="InterPro" id="IPR025365">
    <property type="entry name" value="DUF4269"/>
</dbReference>
<dbReference type="GeneID" id="97219129"/>
<organism evidence="1 2">
    <name type="scientific">Aeromonas bivalvium</name>
    <dbReference type="NCBI Taxonomy" id="440079"/>
    <lineage>
        <taxon>Bacteria</taxon>
        <taxon>Pseudomonadati</taxon>
        <taxon>Pseudomonadota</taxon>
        <taxon>Gammaproteobacteria</taxon>
        <taxon>Aeromonadales</taxon>
        <taxon>Aeromonadaceae</taxon>
        <taxon>Aeromonas</taxon>
    </lineage>
</organism>
<dbReference type="Pfam" id="PF14091">
    <property type="entry name" value="DUF4269"/>
    <property type="match status" value="1"/>
</dbReference>
<accession>A0ABW9GLA9</accession>
<keyword evidence="2" id="KW-1185">Reference proteome</keyword>
<gene>
    <name evidence="1" type="ORF">ACEUDJ_03480</name>
</gene>
<name>A0ABW9GLA9_9GAMM</name>
<dbReference type="Proteomes" id="UP001630969">
    <property type="component" value="Unassembled WGS sequence"/>
</dbReference>
<reference evidence="1 2" key="1">
    <citation type="submission" date="2024-09" db="EMBL/GenBank/DDBJ databases">
        <title>Aeromonas strains Genome sequencing and assembly.</title>
        <authorList>
            <person name="Hu X."/>
            <person name="Tang B."/>
        </authorList>
    </citation>
    <scope>NUCLEOTIDE SEQUENCE [LARGE SCALE GENOMIC DNA]</scope>
    <source>
        <strain evidence="1 2">NB23SCDHY001</strain>
    </source>
</reference>
<protein>
    <submittedName>
        <fullName evidence="1">DUF4269 domain-containing protein</fullName>
    </submittedName>
</protein>
<dbReference type="RefSeq" id="WP_408788054.1">
    <property type="nucleotide sequence ID" value="NZ_JBGXBU010000001.1"/>
</dbReference>
<proteinExistence type="predicted"/>
<evidence type="ECO:0000313" key="1">
    <source>
        <dbReference type="EMBL" id="MFM4891941.1"/>
    </source>
</evidence>
<sequence>MPTEASPLTDELTAAPAAVFPSGHDWRRLDYLALGNGRQRSAHALLTTAPLWRQLQGLCLDVALVSTVAIGLDRPGSDLDILCQHPDPARLAALLGAQGWATRARGDGVWLMEYTLTGPDHQCWPVELYVTPAPLETLNGWRHLTLMAALLAHLGDDFYRAVRRLRLLQGLKGEAAICQLLALPGDPYQALLALEGTDFALLPWPPRSASSLDPISANDRAP</sequence>